<dbReference type="Gene3D" id="2.130.10.10">
    <property type="entry name" value="YVTN repeat-like/Quinoprotein amine dehydrogenase"/>
    <property type="match status" value="1"/>
</dbReference>
<dbReference type="SUPFAM" id="SSF50969">
    <property type="entry name" value="YVTN repeat-like/Quinoprotein amine dehydrogenase"/>
    <property type="match status" value="1"/>
</dbReference>
<dbReference type="Proteomes" id="UP001218788">
    <property type="component" value="Unassembled WGS sequence"/>
</dbReference>
<organism evidence="2 3">
    <name type="scientific">Alteromonas gilva</name>
    <dbReference type="NCBI Taxonomy" id="2987522"/>
    <lineage>
        <taxon>Bacteria</taxon>
        <taxon>Pseudomonadati</taxon>
        <taxon>Pseudomonadota</taxon>
        <taxon>Gammaproteobacteria</taxon>
        <taxon>Alteromonadales</taxon>
        <taxon>Alteromonadaceae</taxon>
        <taxon>Alteromonas/Salinimonas group</taxon>
        <taxon>Alteromonas</taxon>
    </lineage>
</organism>
<dbReference type="SUPFAM" id="SSF63825">
    <property type="entry name" value="YWTD domain"/>
    <property type="match status" value="1"/>
</dbReference>
<sequence>MKHKHLILASALSVLTVSCGGSSKDSTEPAPNFDSEPVGSVFENLKETSYIASAVSQDNSSISYRLLDSPDSDLFIIDGVNGLLTFKVAPDFETPLDSDSNNFYEVVIEARSSTNTVAQQTVVIEVLDDSQIDFSLSYPSPEANVGGTEAATLVRGYVYDEEDGELLSTDIASITVNGVQASVDINAEGDWSVELPIDVMSERIDVNISLNLQNDQQIEKDFALNNAENVFFTGVNAVALDEPNSRFFAVDNTRDMIFSVDLATGTRKIVSDWQQSISFEEGLSSIAYHGLNDTIFVATSLAGEGSTIVSVDTTNGQRELLTNDGLSHIAVNPVDDVHVSEITDMVIDVENNRLLALELFCHGYKLCSDYYVSLLSIDINTGELSVLSRAHRWEDDSELNIGVGKYFEPVDMKFDSANGRIISATQIGALVGIDIATGDTTTLSNYDQYSFPVTTDWRPLSNSGVLADNSVSFVSSSEQLEAISVESVNLATGERTWLSEIPVESYTERKREDIIVHDNGSRLLVFGDNNTKKQSILAVDLNDSSKNVIAEAKTTLNLENFAAGYDQSNDSIILGFSEIGPVSFSANNGSTTELPVNTAGFQAQISTLRSSFIDDENQVIYLSSGYSDDMSISKLNLSNTELYAISNAQLGDGPLVDAKNITLDASNNRLLATNNGQLFEIDLVTGDRANINLSGYNLSSISHIALQNGGELVYIADYQLKAIFEANLTTGVMRLVANTDVGTGPKLNASVIALDNTSNDLIALDNDSQALLYIDIETGDRTVISGPSRGTGPKMQGAIAFSLDSERERAFVLDEIENVLFIVDLSTGDRAIATTL</sequence>
<dbReference type="EMBL" id="JAQQXP010000001">
    <property type="protein sequence ID" value="MDC8831071.1"/>
    <property type="molecule type" value="Genomic_DNA"/>
</dbReference>
<dbReference type="PROSITE" id="PS50268">
    <property type="entry name" value="CADHERIN_2"/>
    <property type="match status" value="1"/>
</dbReference>
<name>A0ABT5L3J1_9ALTE</name>
<dbReference type="Gene3D" id="2.120.10.30">
    <property type="entry name" value="TolB, C-terminal domain"/>
    <property type="match status" value="1"/>
</dbReference>
<accession>A0ABT5L3J1</accession>
<protein>
    <recommendedName>
        <fullName evidence="1">Cadherin domain-containing protein</fullName>
    </recommendedName>
</protein>
<gene>
    <name evidence="2" type="ORF">OIK42_09880</name>
</gene>
<reference evidence="2 3" key="1">
    <citation type="submission" date="2022-10" db="EMBL/GenBank/DDBJ databases">
        <title>Alteromonas sp. chi3 Genome sequencing.</title>
        <authorList>
            <person name="Park S."/>
        </authorList>
    </citation>
    <scope>NUCLEOTIDE SEQUENCE [LARGE SCALE GENOMIC DNA]</scope>
    <source>
        <strain evidence="3">chi3</strain>
    </source>
</reference>
<dbReference type="PROSITE" id="PS51257">
    <property type="entry name" value="PROKAR_LIPOPROTEIN"/>
    <property type="match status" value="1"/>
</dbReference>
<feature type="domain" description="Cadherin" evidence="1">
    <location>
        <begin position="33"/>
        <end position="143"/>
    </location>
</feature>
<dbReference type="InterPro" id="IPR011042">
    <property type="entry name" value="6-blade_b-propeller_TolB-like"/>
</dbReference>
<dbReference type="InterPro" id="IPR011044">
    <property type="entry name" value="Quino_amine_DH_bsu"/>
</dbReference>
<dbReference type="SUPFAM" id="SSF49313">
    <property type="entry name" value="Cadherin-like"/>
    <property type="match status" value="1"/>
</dbReference>
<keyword evidence="3" id="KW-1185">Reference proteome</keyword>
<dbReference type="InterPro" id="IPR015919">
    <property type="entry name" value="Cadherin-like_sf"/>
</dbReference>
<dbReference type="Gene3D" id="2.60.40.60">
    <property type="entry name" value="Cadherins"/>
    <property type="match status" value="1"/>
</dbReference>
<evidence type="ECO:0000313" key="2">
    <source>
        <dbReference type="EMBL" id="MDC8831071.1"/>
    </source>
</evidence>
<proteinExistence type="predicted"/>
<dbReference type="RefSeq" id="WP_273640139.1">
    <property type="nucleotide sequence ID" value="NZ_JAQQXP010000001.1"/>
</dbReference>
<dbReference type="CDD" id="cd11304">
    <property type="entry name" value="Cadherin_repeat"/>
    <property type="match status" value="1"/>
</dbReference>
<evidence type="ECO:0000313" key="3">
    <source>
        <dbReference type="Proteomes" id="UP001218788"/>
    </source>
</evidence>
<evidence type="ECO:0000259" key="1">
    <source>
        <dbReference type="PROSITE" id="PS50268"/>
    </source>
</evidence>
<dbReference type="InterPro" id="IPR015943">
    <property type="entry name" value="WD40/YVTN_repeat-like_dom_sf"/>
</dbReference>
<dbReference type="InterPro" id="IPR002126">
    <property type="entry name" value="Cadherin-like_dom"/>
</dbReference>
<comment type="caution">
    <text evidence="2">The sequence shown here is derived from an EMBL/GenBank/DDBJ whole genome shotgun (WGS) entry which is preliminary data.</text>
</comment>